<feature type="region of interest" description="Disordered" evidence="1">
    <location>
        <begin position="1"/>
        <end position="42"/>
    </location>
</feature>
<feature type="domain" description="eCIS core" evidence="2">
    <location>
        <begin position="64"/>
        <end position="141"/>
    </location>
</feature>
<protein>
    <submittedName>
        <fullName evidence="3">DUF4157 domain-containing protein</fullName>
    </submittedName>
</protein>
<dbReference type="Pfam" id="PF13699">
    <property type="entry name" value="eCIS_core"/>
    <property type="match status" value="1"/>
</dbReference>
<evidence type="ECO:0000313" key="4">
    <source>
        <dbReference type="Proteomes" id="UP001495910"/>
    </source>
</evidence>
<accession>A0ABU9PVK7</accession>
<dbReference type="EMBL" id="JBANDC010000007">
    <property type="protein sequence ID" value="MEM4988043.1"/>
    <property type="molecule type" value="Genomic_DNA"/>
</dbReference>
<dbReference type="RefSeq" id="WP_342829533.1">
    <property type="nucleotide sequence ID" value="NZ_JBANDC010000007.1"/>
</dbReference>
<name>A0ABU9PVK7_9BURK</name>
<feature type="region of interest" description="Disordered" evidence="1">
    <location>
        <begin position="407"/>
        <end position="438"/>
    </location>
</feature>
<evidence type="ECO:0000259" key="2">
    <source>
        <dbReference type="Pfam" id="PF13699"/>
    </source>
</evidence>
<proteinExistence type="predicted"/>
<keyword evidence="4" id="KW-1185">Reference proteome</keyword>
<evidence type="ECO:0000256" key="1">
    <source>
        <dbReference type="SAM" id="MobiDB-lite"/>
    </source>
</evidence>
<evidence type="ECO:0000313" key="3">
    <source>
        <dbReference type="EMBL" id="MEM4988043.1"/>
    </source>
</evidence>
<dbReference type="Proteomes" id="UP001495910">
    <property type="component" value="Unassembled WGS sequence"/>
</dbReference>
<organism evidence="3 4">
    <name type="scientific">Collimonas rhizosphaerae</name>
    <dbReference type="NCBI Taxonomy" id="3126357"/>
    <lineage>
        <taxon>Bacteria</taxon>
        <taxon>Pseudomonadati</taxon>
        <taxon>Pseudomonadota</taxon>
        <taxon>Betaproteobacteria</taxon>
        <taxon>Burkholderiales</taxon>
        <taxon>Oxalobacteraceae</taxon>
        <taxon>Collimonas</taxon>
    </lineage>
</organism>
<gene>
    <name evidence="3" type="ORF">V8G57_11660</name>
</gene>
<comment type="caution">
    <text evidence="3">The sequence shown here is derived from an EMBL/GenBank/DDBJ whole genome shotgun (WGS) entry which is preliminary data.</text>
</comment>
<sequence>MSKQTSSHNRPKVAAGGSSNPSVARRTHTLGPHVNLQRDVGSAPVRDEIDTSAVTNVLKSPGRPLDASTRAMMEPRFGYDFSRVRVHNDAQAAMSAQAVQANAYTAGPDMVFGAGQYAPHSTQGQRLMAHELSHVVQQASGPVAGAPVADGLSISQPSDPFEQSARANAMELDSANTSGRNAQAGNGPHGLRPLPAAQASAGETHLQRDAADTANTIGGVSAGIAGAGLLAGIVGTVFSGQSAAAAGRQADAAEAASVGAATAGGLVINHDTVPPGTAASAAPAAAGAAAATETELPTIPLMRIGIGDAINDFAVIGVTLRASGNTITGGQTETIDSNGYVGGLAGNNLFMTLHARPTPPVAGKDVTRIVYEGNNNPARHGSTSHIQRFNGVIRVDATGAILGNPALEAHAHGGDPVQANPSGQPPVPVRITTPPETR</sequence>
<reference evidence="3 4" key="1">
    <citation type="submission" date="2024-02" db="EMBL/GenBank/DDBJ databases">
        <title>Draft genome sequence of Collimonas sp. strain H4R21, an effective mineral-weathering bacterial strain isolated from the beech rhizosphere.</title>
        <authorList>
            <person name="Morin E."/>
            <person name="Uroz S."/>
            <person name="Leveau J.H.J."/>
            <person name="Kumar R."/>
            <person name="Rey M.W."/>
            <person name="Pham J."/>
        </authorList>
    </citation>
    <scope>NUCLEOTIDE SEQUENCE [LARGE SCALE GENOMIC DNA]</scope>
    <source>
        <strain evidence="3 4">H4R21</strain>
    </source>
</reference>
<dbReference type="InterPro" id="IPR025295">
    <property type="entry name" value="eCIS_core_dom"/>
</dbReference>